<comment type="caution">
    <text evidence="1">The sequence shown here is derived from an EMBL/GenBank/DDBJ whole genome shotgun (WGS) entry which is preliminary data.</text>
</comment>
<organism evidence="1 2">
    <name type="scientific">Drouetiella hepatica Uher 2000/2452</name>
    <dbReference type="NCBI Taxonomy" id="904376"/>
    <lineage>
        <taxon>Bacteria</taxon>
        <taxon>Bacillati</taxon>
        <taxon>Cyanobacteriota</taxon>
        <taxon>Cyanophyceae</taxon>
        <taxon>Oculatellales</taxon>
        <taxon>Oculatellaceae</taxon>
        <taxon>Drouetiella</taxon>
    </lineage>
</organism>
<reference evidence="1" key="2">
    <citation type="journal article" date="2022" name="Microbiol. Resour. Announc.">
        <title>Metagenome Sequencing to Explore Phylogenomics of Terrestrial Cyanobacteria.</title>
        <authorList>
            <person name="Ward R.D."/>
            <person name="Stajich J.E."/>
            <person name="Johansen J.R."/>
            <person name="Huntemann M."/>
            <person name="Clum A."/>
            <person name="Foster B."/>
            <person name="Foster B."/>
            <person name="Roux S."/>
            <person name="Palaniappan K."/>
            <person name="Varghese N."/>
            <person name="Mukherjee S."/>
            <person name="Reddy T.B.K."/>
            <person name="Daum C."/>
            <person name="Copeland A."/>
            <person name="Chen I.A."/>
            <person name="Ivanova N.N."/>
            <person name="Kyrpides N.C."/>
            <person name="Shapiro N."/>
            <person name="Eloe-Fadrosh E.A."/>
            <person name="Pietrasiak N."/>
        </authorList>
    </citation>
    <scope>NUCLEOTIDE SEQUENCE</scope>
    <source>
        <strain evidence="1">UHER 2000/2452</strain>
    </source>
</reference>
<accession>A0A951Q991</accession>
<dbReference type="EMBL" id="JAHHHD010000002">
    <property type="protein sequence ID" value="MBW4657646.1"/>
    <property type="molecule type" value="Genomic_DNA"/>
</dbReference>
<dbReference type="AlphaFoldDB" id="A0A951Q991"/>
<evidence type="ECO:0000313" key="1">
    <source>
        <dbReference type="EMBL" id="MBW4657646.1"/>
    </source>
</evidence>
<evidence type="ECO:0000313" key="2">
    <source>
        <dbReference type="Proteomes" id="UP000757435"/>
    </source>
</evidence>
<name>A0A951Q991_9CYAN</name>
<proteinExistence type="predicted"/>
<gene>
    <name evidence="1" type="ORF">KME15_03155</name>
</gene>
<protein>
    <submittedName>
        <fullName evidence="1">Uncharacterized protein</fullName>
    </submittedName>
</protein>
<sequence>MEPATGEAFFLQFLHVDTDCYQRVLDESGFKITQKRLHRNPFFTRILVTATISIRSPLLPFPNSARIYASDFCWGSDRLALLGQY</sequence>
<dbReference type="Proteomes" id="UP000757435">
    <property type="component" value="Unassembled WGS sequence"/>
</dbReference>
<reference evidence="1" key="1">
    <citation type="submission" date="2021-05" db="EMBL/GenBank/DDBJ databases">
        <authorList>
            <person name="Pietrasiak N."/>
            <person name="Ward R."/>
            <person name="Stajich J.E."/>
            <person name="Kurbessoian T."/>
        </authorList>
    </citation>
    <scope>NUCLEOTIDE SEQUENCE</scope>
    <source>
        <strain evidence="1">UHER 2000/2452</strain>
    </source>
</reference>